<reference evidence="2 3" key="1">
    <citation type="submission" date="2017-01" db="EMBL/GenBank/DDBJ databases">
        <title>Genome sequence of Rhodoferax antarcticus ANT.BR, a psychrophilic purple nonsulfur bacterium from an Antarctic microbial mat.</title>
        <authorList>
            <person name="Baker J."/>
            <person name="Riester C."/>
            <person name="Skinner B."/>
            <person name="Newell A."/>
            <person name="Swingley W."/>
            <person name="Madigan M."/>
            <person name="Jung D."/>
            <person name="Asao M."/>
            <person name="Chen M."/>
            <person name="Loughlin P."/>
            <person name="Pan H."/>
            <person name="Lin S."/>
            <person name="Li N."/>
            <person name="Shaw J."/>
            <person name="Prado M."/>
            <person name="Sherman C."/>
            <person name="Li X."/>
            <person name="Tang J."/>
            <person name="Blankenship R."/>
            <person name="Zhao T."/>
            <person name="Touchman J."/>
            <person name="Sattley M."/>
        </authorList>
    </citation>
    <scope>NUCLEOTIDE SEQUENCE [LARGE SCALE GENOMIC DNA]</scope>
    <source>
        <strain evidence="2 3">ANT.BR</strain>
    </source>
</reference>
<evidence type="ECO:0000259" key="1">
    <source>
        <dbReference type="Pfam" id="PF08543"/>
    </source>
</evidence>
<dbReference type="PANTHER" id="PTHR20858:SF17">
    <property type="entry name" value="HYDROXYMETHYLPYRIMIDINE_PHOSPHOMETHYLPYRIMIDINE KINASE THI20-RELATED"/>
    <property type="match status" value="1"/>
</dbReference>
<dbReference type="PANTHER" id="PTHR20858">
    <property type="entry name" value="PHOSPHOMETHYLPYRIMIDINE KINASE"/>
    <property type="match status" value="1"/>
</dbReference>
<dbReference type="GO" id="GO:0008972">
    <property type="term" value="F:phosphomethylpyrimidine kinase activity"/>
    <property type="evidence" value="ECO:0007669"/>
    <property type="project" value="TreeGrafter"/>
</dbReference>
<dbReference type="UniPathway" id="UPA00060">
    <property type="reaction ID" value="UER00138"/>
</dbReference>
<evidence type="ECO:0000313" key="2">
    <source>
        <dbReference type="EMBL" id="OLP05569.1"/>
    </source>
</evidence>
<comment type="caution">
    <text evidence="2">The sequence shown here is derived from an EMBL/GenBank/DDBJ whole genome shotgun (WGS) entry which is preliminary data.</text>
</comment>
<keyword evidence="3" id="KW-1185">Reference proteome</keyword>
<keyword evidence="2" id="KW-0418">Kinase</keyword>
<feature type="domain" description="Pyridoxamine kinase/Phosphomethylpyrimidine kinase" evidence="1">
    <location>
        <begin position="2"/>
        <end position="89"/>
    </location>
</feature>
<dbReference type="GO" id="GO:0009229">
    <property type="term" value="P:thiamine diphosphate biosynthetic process"/>
    <property type="evidence" value="ECO:0007669"/>
    <property type="project" value="UniProtKB-UniPathway"/>
</dbReference>
<dbReference type="GO" id="GO:0009228">
    <property type="term" value="P:thiamine biosynthetic process"/>
    <property type="evidence" value="ECO:0007669"/>
    <property type="project" value="TreeGrafter"/>
</dbReference>
<dbReference type="GO" id="GO:0008902">
    <property type="term" value="F:hydroxymethylpyrimidine kinase activity"/>
    <property type="evidence" value="ECO:0007669"/>
    <property type="project" value="TreeGrafter"/>
</dbReference>
<dbReference type="Pfam" id="PF08543">
    <property type="entry name" value="Phos_pyr_kin"/>
    <property type="match status" value="1"/>
</dbReference>
<protein>
    <submittedName>
        <fullName evidence="2">Phosphomethylpyrimidine kinase domain protein</fullName>
    </submittedName>
</protein>
<name>A0A1Q8YCF1_9BURK</name>
<dbReference type="EMBL" id="MSYM01000016">
    <property type="protein sequence ID" value="OLP05569.1"/>
    <property type="molecule type" value="Genomic_DNA"/>
</dbReference>
<gene>
    <name evidence="2" type="ORF">BLL52_3237</name>
</gene>
<dbReference type="AlphaFoldDB" id="A0A1Q8YCF1"/>
<dbReference type="Gene3D" id="3.40.1190.20">
    <property type="match status" value="1"/>
</dbReference>
<dbReference type="Proteomes" id="UP000185911">
    <property type="component" value="Unassembled WGS sequence"/>
</dbReference>
<evidence type="ECO:0000313" key="3">
    <source>
        <dbReference type="Proteomes" id="UP000185911"/>
    </source>
</evidence>
<dbReference type="GO" id="GO:0005829">
    <property type="term" value="C:cytosol"/>
    <property type="evidence" value="ECO:0007669"/>
    <property type="project" value="TreeGrafter"/>
</dbReference>
<sequence length="112" mass="11555">MLVKGGHLPGDEVVDLLLATDAEPLWMQAPRIQSANTHGTGCTLSSAIAAHLALGLTLAEAVQQARSFVRSALLAGASVKTGQGSGPLNHGFAPVVMRVKPCLERMSLLGAM</sequence>
<organism evidence="2 3">
    <name type="scientific">Rhodoferax antarcticus ANT.BR</name>
    <dbReference type="NCBI Taxonomy" id="1111071"/>
    <lineage>
        <taxon>Bacteria</taxon>
        <taxon>Pseudomonadati</taxon>
        <taxon>Pseudomonadota</taxon>
        <taxon>Betaproteobacteria</taxon>
        <taxon>Burkholderiales</taxon>
        <taxon>Comamonadaceae</taxon>
        <taxon>Rhodoferax</taxon>
    </lineage>
</organism>
<dbReference type="InterPro" id="IPR029056">
    <property type="entry name" value="Ribokinase-like"/>
</dbReference>
<dbReference type="SUPFAM" id="SSF53613">
    <property type="entry name" value="Ribokinase-like"/>
    <property type="match status" value="1"/>
</dbReference>
<keyword evidence="2" id="KW-0808">Transferase</keyword>
<proteinExistence type="predicted"/>
<accession>A0A1Q8YCF1</accession>
<dbReference type="InterPro" id="IPR013749">
    <property type="entry name" value="PM/HMP-P_kinase-1"/>
</dbReference>